<reference evidence="3" key="1">
    <citation type="submission" date="2023-02" db="EMBL/GenBank/DDBJ databases">
        <title>Genome of toxic invasive species Heracleum sosnowskyi carries increased number of genes despite the absence of recent whole-genome duplications.</title>
        <authorList>
            <person name="Schelkunov M."/>
            <person name="Shtratnikova V."/>
            <person name="Makarenko M."/>
            <person name="Klepikova A."/>
            <person name="Omelchenko D."/>
            <person name="Novikova G."/>
            <person name="Obukhova E."/>
            <person name="Bogdanov V."/>
            <person name="Penin A."/>
            <person name="Logacheva M."/>
        </authorList>
    </citation>
    <scope>NUCLEOTIDE SEQUENCE</scope>
    <source>
        <strain evidence="3">Hsosn_3</strain>
        <tissue evidence="3">Leaf</tissue>
    </source>
</reference>
<name>A0AAD8IKU2_9APIA</name>
<keyword evidence="4" id="KW-1185">Reference proteome</keyword>
<dbReference type="GO" id="GO:0000381">
    <property type="term" value="P:regulation of alternative mRNA splicing, via spliceosome"/>
    <property type="evidence" value="ECO:0007669"/>
    <property type="project" value="TreeGrafter"/>
</dbReference>
<evidence type="ECO:0000256" key="1">
    <source>
        <dbReference type="ARBA" id="ARBA00022664"/>
    </source>
</evidence>
<dbReference type="GO" id="GO:0071004">
    <property type="term" value="C:U2-type prespliceosome"/>
    <property type="evidence" value="ECO:0007669"/>
    <property type="project" value="TreeGrafter"/>
</dbReference>
<dbReference type="InterPro" id="IPR045146">
    <property type="entry name" value="SF3A1"/>
</dbReference>
<protein>
    <recommendedName>
        <fullName evidence="2">SURP motif domain-containing protein</fullName>
    </recommendedName>
</protein>
<reference evidence="3" key="2">
    <citation type="submission" date="2023-05" db="EMBL/GenBank/DDBJ databases">
        <authorList>
            <person name="Schelkunov M.I."/>
        </authorList>
    </citation>
    <scope>NUCLEOTIDE SEQUENCE</scope>
    <source>
        <strain evidence="3">Hsosn_3</strain>
        <tissue evidence="3">Leaf</tissue>
    </source>
</reference>
<evidence type="ECO:0000259" key="2">
    <source>
        <dbReference type="PROSITE" id="PS50128"/>
    </source>
</evidence>
<dbReference type="InterPro" id="IPR000061">
    <property type="entry name" value="Surp"/>
</dbReference>
<dbReference type="Gene3D" id="1.10.10.790">
    <property type="entry name" value="Surp module"/>
    <property type="match status" value="2"/>
</dbReference>
<keyword evidence="1" id="KW-0507">mRNA processing</keyword>
<dbReference type="InterPro" id="IPR035967">
    <property type="entry name" value="SWAP/Surp_sf"/>
</dbReference>
<dbReference type="EMBL" id="JAUIZM010000004">
    <property type="protein sequence ID" value="KAK1386849.1"/>
    <property type="molecule type" value="Genomic_DNA"/>
</dbReference>
<evidence type="ECO:0000313" key="3">
    <source>
        <dbReference type="EMBL" id="KAK1386849.1"/>
    </source>
</evidence>
<dbReference type="AlphaFoldDB" id="A0AAD8IKU2"/>
<organism evidence="3 4">
    <name type="scientific">Heracleum sosnowskyi</name>
    <dbReference type="NCBI Taxonomy" id="360622"/>
    <lineage>
        <taxon>Eukaryota</taxon>
        <taxon>Viridiplantae</taxon>
        <taxon>Streptophyta</taxon>
        <taxon>Embryophyta</taxon>
        <taxon>Tracheophyta</taxon>
        <taxon>Spermatophyta</taxon>
        <taxon>Magnoliopsida</taxon>
        <taxon>eudicotyledons</taxon>
        <taxon>Gunneridae</taxon>
        <taxon>Pentapetalae</taxon>
        <taxon>asterids</taxon>
        <taxon>campanulids</taxon>
        <taxon>Apiales</taxon>
        <taxon>Apiaceae</taxon>
        <taxon>Apioideae</taxon>
        <taxon>apioid superclade</taxon>
        <taxon>Tordylieae</taxon>
        <taxon>Tordyliinae</taxon>
        <taxon>Heracleum</taxon>
    </lineage>
</organism>
<dbReference type="SUPFAM" id="SSF109905">
    <property type="entry name" value="Surp module (SWAP domain)"/>
    <property type="match status" value="2"/>
</dbReference>
<feature type="domain" description="SURP motif" evidence="2">
    <location>
        <begin position="119"/>
        <end position="161"/>
    </location>
</feature>
<dbReference type="PROSITE" id="PS50128">
    <property type="entry name" value="SURP"/>
    <property type="match status" value="1"/>
</dbReference>
<dbReference type="GO" id="GO:0071013">
    <property type="term" value="C:catalytic step 2 spliceosome"/>
    <property type="evidence" value="ECO:0007669"/>
    <property type="project" value="TreeGrafter"/>
</dbReference>
<dbReference type="Proteomes" id="UP001237642">
    <property type="component" value="Unassembled WGS sequence"/>
</dbReference>
<dbReference type="GO" id="GO:0003723">
    <property type="term" value="F:RNA binding"/>
    <property type="evidence" value="ECO:0007669"/>
    <property type="project" value="InterPro"/>
</dbReference>
<proteinExistence type="predicted"/>
<dbReference type="GO" id="GO:0045292">
    <property type="term" value="P:mRNA cis splicing, via spliceosome"/>
    <property type="evidence" value="ECO:0007669"/>
    <property type="project" value="InterPro"/>
</dbReference>
<dbReference type="PANTHER" id="PTHR15316:SF1">
    <property type="entry name" value="SPLICING FACTOR 3A SUBUNIT 1"/>
    <property type="match status" value="1"/>
</dbReference>
<dbReference type="SMART" id="SM00648">
    <property type="entry name" value="SWAP"/>
    <property type="match status" value="1"/>
</dbReference>
<dbReference type="PANTHER" id="PTHR15316">
    <property type="entry name" value="SPLICEOSOME ASSOCIATED PROTEIN 114/SWAP SPLICING FACTOR-RELATED"/>
    <property type="match status" value="1"/>
</dbReference>
<accession>A0AAD8IKU2</accession>
<gene>
    <name evidence="3" type="ORF">POM88_015027</name>
</gene>
<sequence length="217" mass="24332">MAMLCLSPASVATHTNTIGIIHPPPDIRNIIDKAASYVAKNGQDFQCQIMNRCAQKLKILILFGPGMIANATDSHNNNAEAKPDPSEQFRTICKPLLPPEAEQYTIRFPEGITCEELDVIKPTTQFVALNKNSFLSEVAIRERNNPQFQFMKPTNSLFMFFTMLTGAYSKVLMPPKSLSNKLKNSVDSMTTILERCLCRLEWGSSQEQAKQKAEDEM</sequence>
<evidence type="ECO:0000313" key="4">
    <source>
        <dbReference type="Proteomes" id="UP001237642"/>
    </source>
</evidence>
<comment type="caution">
    <text evidence="3">The sequence shown here is derived from an EMBL/GenBank/DDBJ whole genome shotgun (WGS) entry which is preliminary data.</text>
</comment>
<dbReference type="GO" id="GO:0005686">
    <property type="term" value="C:U2 snRNP"/>
    <property type="evidence" value="ECO:0007669"/>
    <property type="project" value="TreeGrafter"/>
</dbReference>
<dbReference type="Pfam" id="PF01805">
    <property type="entry name" value="Surp"/>
    <property type="match status" value="2"/>
</dbReference>